<evidence type="ECO:0000256" key="10">
    <source>
        <dbReference type="PROSITE-ProRule" id="PRU00409"/>
    </source>
</evidence>
<dbReference type="GO" id="GO:0004637">
    <property type="term" value="F:phosphoribosylamine-glycine ligase activity"/>
    <property type="evidence" value="ECO:0007669"/>
    <property type="project" value="UniProtKB-EC"/>
</dbReference>
<dbReference type="InterPro" id="IPR013815">
    <property type="entry name" value="ATP_grasp_subdomain_1"/>
</dbReference>
<dbReference type="InterPro" id="IPR020561">
    <property type="entry name" value="PRibGlycinamid_synth_ATP-grasp"/>
</dbReference>
<dbReference type="SUPFAM" id="SSF56059">
    <property type="entry name" value="Glutathione synthetase ATP-binding domain-like"/>
    <property type="match status" value="1"/>
</dbReference>
<evidence type="ECO:0000256" key="3">
    <source>
        <dbReference type="ARBA" id="ARBA00022598"/>
    </source>
</evidence>
<dbReference type="InterPro" id="IPR011761">
    <property type="entry name" value="ATP-grasp"/>
</dbReference>
<dbReference type="HAMAP" id="MF_00138">
    <property type="entry name" value="GARS"/>
    <property type="match status" value="1"/>
</dbReference>
<comment type="similarity">
    <text evidence="7">Belongs to the GARS family.</text>
</comment>
<dbReference type="Proteomes" id="UP001174909">
    <property type="component" value="Unassembled WGS sequence"/>
</dbReference>
<dbReference type="EMBL" id="CASHTH010002520">
    <property type="protein sequence ID" value="CAI8031126.1"/>
    <property type="molecule type" value="Genomic_DNA"/>
</dbReference>
<comment type="pathway">
    <text evidence="1">Purine metabolism; IMP biosynthesis via de novo pathway; N(1)-(5-phospho-D-ribosyl)glycinamide from 5-phospho-alpha-D-ribose 1-diphosphate: step 2/2.</text>
</comment>
<comment type="caution">
    <text evidence="12">The sequence shown here is derived from an EMBL/GenBank/DDBJ whole genome shotgun (WGS) entry which is preliminary data.</text>
</comment>
<evidence type="ECO:0000256" key="2">
    <source>
        <dbReference type="ARBA" id="ARBA00013255"/>
    </source>
</evidence>
<dbReference type="PANTHER" id="PTHR43472:SF1">
    <property type="entry name" value="PHOSPHORIBOSYLAMINE--GLYCINE LIGASE, CHLOROPLASTIC"/>
    <property type="match status" value="1"/>
</dbReference>
<keyword evidence="3 12" id="KW-0436">Ligase</keyword>
<dbReference type="InterPro" id="IPR011054">
    <property type="entry name" value="Rudment_hybrid_motif"/>
</dbReference>
<dbReference type="InterPro" id="IPR037123">
    <property type="entry name" value="PRibGlycinamide_synth_C_sf"/>
</dbReference>
<dbReference type="Pfam" id="PF02843">
    <property type="entry name" value="GARS_C"/>
    <property type="match status" value="1"/>
</dbReference>
<dbReference type="Pfam" id="PF02844">
    <property type="entry name" value="GARS_N"/>
    <property type="match status" value="1"/>
</dbReference>
<dbReference type="InterPro" id="IPR016185">
    <property type="entry name" value="PreATP-grasp_dom_sf"/>
</dbReference>
<keyword evidence="6 10" id="KW-0067">ATP-binding</keyword>
<evidence type="ECO:0000313" key="12">
    <source>
        <dbReference type="EMBL" id="CAI8031126.1"/>
    </source>
</evidence>
<dbReference type="EC" id="6.3.4.13" evidence="2"/>
<dbReference type="SUPFAM" id="SSF52440">
    <property type="entry name" value="PreATP-grasp domain"/>
    <property type="match status" value="1"/>
</dbReference>
<dbReference type="GO" id="GO:0009113">
    <property type="term" value="P:purine nucleobase biosynthetic process"/>
    <property type="evidence" value="ECO:0007669"/>
    <property type="project" value="InterPro"/>
</dbReference>
<evidence type="ECO:0000313" key="13">
    <source>
        <dbReference type="Proteomes" id="UP001174909"/>
    </source>
</evidence>
<dbReference type="GO" id="GO:0005524">
    <property type="term" value="F:ATP binding"/>
    <property type="evidence" value="ECO:0007669"/>
    <property type="project" value="UniProtKB-UniRule"/>
</dbReference>
<dbReference type="InterPro" id="IPR000115">
    <property type="entry name" value="PRibGlycinamide_synth"/>
</dbReference>
<evidence type="ECO:0000256" key="6">
    <source>
        <dbReference type="ARBA" id="ARBA00022840"/>
    </source>
</evidence>
<evidence type="ECO:0000256" key="8">
    <source>
        <dbReference type="ARBA" id="ARBA00042242"/>
    </source>
</evidence>
<evidence type="ECO:0000259" key="11">
    <source>
        <dbReference type="PROSITE" id="PS50975"/>
    </source>
</evidence>
<dbReference type="Gene3D" id="3.40.50.20">
    <property type="match status" value="1"/>
</dbReference>
<dbReference type="SMART" id="SM01210">
    <property type="entry name" value="GARS_C"/>
    <property type="match status" value="1"/>
</dbReference>
<evidence type="ECO:0000256" key="5">
    <source>
        <dbReference type="ARBA" id="ARBA00022755"/>
    </source>
</evidence>
<keyword evidence="13" id="KW-1185">Reference proteome</keyword>
<evidence type="ECO:0000256" key="7">
    <source>
        <dbReference type="ARBA" id="ARBA00038345"/>
    </source>
</evidence>
<dbReference type="GO" id="GO:0046872">
    <property type="term" value="F:metal ion binding"/>
    <property type="evidence" value="ECO:0007669"/>
    <property type="project" value="InterPro"/>
</dbReference>
<dbReference type="Gene3D" id="3.30.470.20">
    <property type="entry name" value="ATP-grasp fold, B domain"/>
    <property type="match status" value="1"/>
</dbReference>
<evidence type="ECO:0000256" key="4">
    <source>
        <dbReference type="ARBA" id="ARBA00022741"/>
    </source>
</evidence>
<gene>
    <name evidence="12" type="ORF">GBAR_LOCUS17648</name>
</gene>
<dbReference type="SMART" id="SM01209">
    <property type="entry name" value="GARS_A"/>
    <property type="match status" value="1"/>
</dbReference>
<organism evidence="12 13">
    <name type="scientific">Geodia barretti</name>
    <name type="common">Barrett's horny sponge</name>
    <dbReference type="NCBI Taxonomy" id="519541"/>
    <lineage>
        <taxon>Eukaryota</taxon>
        <taxon>Metazoa</taxon>
        <taxon>Porifera</taxon>
        <taxon>Demospongiae</taxon>
        <taxon>Heteroscleromorpha</taxon>
        <taxon>Tetractinellida</taxon>
        <taxon>Astrophorina</taxon>
        <taxon>Geodiidae</taxon>
        <taxon>Geodia</taxon>
    </lineage>
</organism>
<accession>A0AA35SLX0</accession>
<dbReference type="InterPro" id="IPR020562">
    <property type="entry name" value="PRibGlycinamide_synth_N"/>
</dbReference>
<dbReference type="InterPro" id="IPR020559">
    <property type="entry name" value="PRibGlycinamide_synth_CS"/>
</dbReference>
<feature type="domain" description="ATP-grasp" evidence="11">
    <location>
        <begin position="106"/>
        <end position="312"/>
    </location>
</feature>
<evidence type="ECO:0000256" key="1">
    <source>
        <dbReference type="ARBA" id="ARBA00005174"/>
    </source>
</evidence>
<proteinExistence type="inferred from homology"/>
<dbReference type="AlphaFoldDB" id="A0AA35SLX0"/>
<evidence type="ECO:0000256" key="9">
    <source>
        <dbReference type="ARBA" id="ARBA00042864"/>
    </source>
</evidence>
<dbReference type="NCBIfam" id="TIGR00877">
    <property type="entry name" value="purD"/>
    <property type="match status" value="1"/>
</dbReference>
<sequence>MKILVVGQGGREHALVWKLAQSPLVEKIYCAPGNPGISQIAASIPMPERFADLANWAESESIALTVVGPEVPLAEGIVDVFRERGLKAFGPDKRAAHLEASKDFAKQLMMKNDIPTAAHRTFTDAEEAMAYIEDQNTPVFVKANGLAAGKGVIPGRTFKEAVQAVTTILIDKAFGDAGDSVVIEEELIGEEASFTVLTDGTYCLPFVSSQDHKMSHDGDTGKNTGGMGAYSPAPVITPELHDYVMERIVYPTVNGMADIDRLFKGVLYVGLMITDAGPKVVEFNCRFGDPEAQVLLPRLKSDLVPLLIACIDGTLKQHADVQWHNEAAACIAMASGGYPDPYQTGEVITGLEDANAIEGVTVFHAGTEQDGEDIVTAGGRVLGVTAVAGGLHDAIQRAYQGVSAIQFADAHYRKDIGYRALGRN</sequence>
<reference evidence="12" key="1">
    <citation type="submission" date="2023-03" db="EMBL/GenBank/DDBJ databases">
        <authorList>
            <person name="Steffen K."/>
            <person name="Cardenas P."/>
        </authorList>
    </citation>
    <scope>NUCLEOTIDE SEQUENCE</scope>
</reference>
<dbReference type="Gene3D" id="3.90.600.10">
    <property type="entry name" value="Phosphoribosylglycinamide synthetase, C-terminal domain"/>
    <property type="match status" value="1"/>
</dbReference>
<dbReference type="SUPFAM" id="SSF51246">
    <property type="entry name" value="Rudiment single hybrid motif"/>
    <property type="match status" value="1"/>
</dbReference>
<dbReference type="GO" id="GO:0006164">
    <property type="term" value="P:purine nucleotide biosynthetic process"/>
    <property type="evidence" value="ECO:0007669"/>
    <property type="project" value="UniProtKB-KW"/>
</dbReference>
<dbReference type="PROSITE" id="PS00184">
    <property type="entry name" value="GARS"/>
    <property type="match status" value="1"/>
</dbReference>
<dbReference type="PROSITE" id="PS50975">
    <property type="entry name" value="ATP_GRASP"/>
    <property type="match status" value="1"/>
</dbReference>
<dbReference type="Pfam" id="PF01071">
    <property type="entry name" value="GARS_A"/>
    <property type="match status" value="1"/>
</dbReference>
<name>A0AA35SLX0_GEOBA</name>
<keyword evidence="4 10" id="KW-0547">Nucleotide-binding</keyword>
<keyword evidence="5" id="KW-0658">Purine biosynthesis</keyword>
<dbReference type="InterPro" id="IPR020560">
    <property type="entry name" value="PRibGlycinamide_synth_C-dom"/>
</dbReference>
<dbReference type="FunFam" id="3.90.600.10:FF:000001">
    <property type="entry name" value="Trifunctional purine biosynthetic protein adenosine-3"/>
    <property type="match status" value="1"/>
</dbReference>
<dbReference type="PANTHER" id="PTHR43472">
    <property type="entry name" value="PHOSPHORIBOSYLAMINE--GLYCINE LIGASE"/>
    <property type="match status" value="1"/>
</dbReference>
<dbReference type="Gene3D" id="3.30.1490.20">
    <property type="entry name" value="ATP-grasp fold, A domain"/>
    <property type="match status" value="1"/>
</dbReference>
<protein>
    <recommendedName>
        <fullName evidence="2">phosphoribosylamine--glycine ligase</fullName>
        <ecNumber evidence="2">6.3.4.13</ecNumber>
    </recommendedName>
    <alternativeName>
        <fullName evidence="8">Glycinamide ribonucleotide synthetase</fullName>
    </alternativeName>
    <alternativeName>
        <fullName evidence="9">Phosphoribosylglycinamide synthetase</fullName>
    </alternativeName>
</protein>